<dbReference type="OrthoDB" id="705292at2"/>
<evidence type="ECO:0000256" key="1">
    <source>
        <dbReference type="SAM" id="SignalP"/>
    </source>
</evidence>
<accession>A0A085B6B0</accession>
<dbReference type="Proteomes" id="UP000028623">
    <property type="component" value="Unassembled WGS sequence"/>
</dbReference>
<keyword evidence="1" id="KW-0732">Signal</keyword>
<evidence type="ECO:0000313" key="2">
    <source>
        <dbReference type="EMBL" id="KFC18005.1"/>
    </source>
</evidence>
<proteinExistence type="predicted"/>
<dbReference type="AlphaFoldDB" id="A0A085B6B0"/>
<feature type="signal peptide" evidence="1">
    <location>
        <begin position="1"/>
        <end position="19"/>
    </location>
</feature>
<reference evidence="2 3" key="1">
    <citation type="submission" date="2014-07" db="EMBL/GenBank/DDBJ databases">
        <title>Epilithonimonas lactis LMG 22401 Genome.</title>
        <authorList>
            <person name="Pipes S.E."/>
            <person name="Stropko S.J."/>
        </authorList>
    </citation>
    <scope>NUCLEOTIDE SEQUENCE [LARGE SCALE GENOMIC DNA]</scope>
    <source>
        <strain evidence="2 3">LMG 24401</strain>
    </source>
</reference>
<dbReference type="eggNOG" id="ENOG503380D">
    <property type="taxonomic scope" value="Bacteria"/>
</dbReference>
<protein>
    <submittedName>
        <fullName evidence="2">Uncharacterized protein</fullName>
    </submittedName>
</protein>
<dbReference type="RefSeq" id="WP_034979683.1">
    <property type="nucleotide sequence ID" value="NZ_FOFI01000001.1"/>
</dbReference>
<organism evidence="2 3">
    <name type="scientific">Epilithonimonas lactis</name>
    <dbReference type="NCBI Taxonomy" id="421072"/>
    <lineage>
        <taxon>Bacteria</taxon>
        <taxon>Pseudomonadati</taxon>
        <taxon>Bacteroidota</taxon>
        <taxon>Flavobacteriia</taxon>
        <taxon>Flavobacteriales</taxon>
        <taxon>Weeksellaceae</taxon>
        <taxon>Chryseobacterium group</taxon>
        <taxon>Epilithonimonas</taxon>
    </lineage>
</organism>
<comment type="caution">
    <text evidence="2">The sequence shown here is derived from an EMBL/GenBank/DDBJ whole genome shotgun (WGS) entry which is preliminary data.</text>
</comment>
<gene>
    <name evidence="2" type="ORF">IO89_19610</name>
</gene>
<dbReference type="STRING" id="421072.SAMN04488097_0996"/>
<dbReference type="EMBL" id="JPLY01000009">
    <property type="protein sequence ID" value="KFC18005.1"/>
    <property type="molecule type" value="Genomic_DNA"/>
</dbReference>
<evidence type="ECO:0000313" key="3">
    <source>
        <dbReference type="Proteomes" id="UP000028623"/>
    </source>
</evidence>
<keyword evidence="3" id="KW-1185">Reference proteome</keyword>
<feature type="chain" id="PRO_5001786539" evidence="1">
    <location>
        <begin position="20"/>
        <end position="177"/>
    </location>
</feature>
<sequence length="177" mass="19046">MKKIIFTAFLSFTIININAQLSIGKSNSGNTSVILEFDGAAANKKGIVLSAVQNLNNVLSTTDPTANNGTFVFDKNDDTVKMYEKNTWINLSDVGSDAKITPNTTAETSANQGVIIGSATSSAKGVLVLEATNKAMVLPWIDKPHLNVKDPYPGMMCYDTASSSLAVFDGLVWNYWK</sequence>
<name>A0A085B6B0_9FLAO</name>